<dbReference type="PANTHER" id="PTHR20858">
    <property type="entry name" value="PHOSPHOMETHYLPYRIMIDINE KINASE"/>
    <property type="match status" value="1"/>
</dbReference>
<dbReference type="Pfam" id="PF08543">
    <property type="entry name" value="Phos_pyr_kin"/>
    <property type="match status" value="1"/>
</dbReference>
<dbReference type="FunFam" id="3.40.1190.20:FF:000003">
    <property type="entry name" value="Phosphomethylpyrimidine kinase ThiD"/>
    <property type="match status" value="1"/>
</dbReference>
<keyword evidence="4" id="KW-0547">Nucleotide-binding</keyword>
<dbReference type="EMBL" id="WEHW01000013">
    <property type="protein sequence ID" value="KAB7651535.1"/>
    <property type="molecule type" value="Genomic_DNA"/>
</dbReference>
<evidence type="ECO:0000256" key="5">
    <source>
        <dbReference type="ARBA" id="ARBA00022777"/>
    </source>
</evidence>
<protein>
    <recommendedName>
        <fullName evidence="2">hydroxymethylpyrimidine kinase</fullName>
        <ecNumber evidence="2">2.7.1.49</ecNumber>
    </recommendedName>
</protein>
<dbReference type="GO" id="GO:0005829">
    <property type="term" value="C:cytosol"/>
    <property type="evidence" value="ECO:0007669"/>
    <property type="project" value="TreeGrafter"/>
</dbReference>
<evidence type="ECO:0000256" key="6">
    <source>
        <dbReference type="ARBA" id="ARBA00022840"/>
    </source>
</evidence>
<dbReference type="InterPro" id="IPR029056">
    <property type="entry name" value="Ribokinase-like"/>
</dbReference>
<evidence type="ECO:0000313" key="9">
    <source>
        <dbReference type="Proteomes" id="UP000469462"/>
    </source>
</evidence>
<dbReference type="InterPro" id="IPR013749">
    <property type="entry name" value="PM/HMP-P_kinase-1"/>
</dbReference>
<keyword evidence="6" id="KW-0067">ATP-binding</keyword>
<proteinExistence type="predicted"/>
<dbReference type="GO" id="GO:0008902">
    <property type="term" value="F:hydroxymethylpyrimidine kinase activity"/>
    <property type="evidence" value="ECO:0007669"/>
    <property type="project" value="UniProtKB-EC"/>
</dbReference>
<dbReference type="CDD" id="cd01169">
    <property type="entry name" value="HMPP_kinase"/>
    <property type="match status" value="1"/>
</dbReference>
<dbReference type="NCBIfam" id="TIGR00097">
    <property type="entry name" value="HMP-P_kinase"/>
    <property type="match status" value="1"/>
</dbReference>
<dbReference type="Proteomes" id="UP000469462">
    <property type="component" value="Unassembled WGS sequence"/>
</dbReference>
<evidence type="ECO:0000256" key="1">
    <source>
        <dbReference type="ARBA" id="ARBA00004948"/>
    </source>
</evidence>
<dbReference type="Gene3D" id="3.40.1190.20">
    <property type="match status" value="1"/>
</dbReference>
<dbReference type="GO" id="GO:0009228">
    <property type="term" value="P:thiamine biosynthetic process"/>
    <property type="evidence" value="ECO:0007669"/>
    <property type="project" value="InterPro"/>
</dbReference>
<dbReference type="PANTHER" id="PTHR20858:SF17">
    <property type="entry name" value="HYDROXYMETHYLPYRIMIDINE_PHOSPHOMETHYLPYRIMIDINE KINASE THI20-RELATED"/>
    <property type="match status" value="1"/>
</dbReference>
<organism evidence="8 9">
    <name type="scientific">Sutterella seckii</name>
    <dbReference type="NCBI Taxonomy" id="1944635"/>
    <lineage>
        <taxon>Bacteria</taxon>
        <taxon>Pseudomonadati</taxon>
        <taxon>Pseudomonadota</taxon>
        <taxon>Betaproteobacteria</taxon>
        <taxon>Burkholderiales</taxon>
        <taxon>Sutterellaceae</taxon>
        <taxon>Sutterella</taxon>
    </lineage>
</organism>
<feature type="domain" description="Pyridoxamine kinase/Phosphomethylpyrimidine kinase" evidence="7">
    <location>
        <begin position="19"/>
        <end position="268"/>
    </location>
</feature>
<dbReference type="RefSeq" id="WP_139688170.1">
    <property type="nucleotide sequence ID" value="NZ_WEHW01000013.1"/>
</dbReference>
<keyword evidence="5 8" id="KW-0418">Kinase</keyword>
<dbReference type="AlphaFoldDB" id="A0AAI9SC92"/>
<gene>
    <name evidence="8" type="primary">thiD</name>
    <name evidence="8" type="ORF">GBM96_05335</name>
</gene>
<name>A0AAI9SC92_9BURK</name>
<dbReference type="GO" id="GO:0005524">
    <property type="term" value="F:ATP binding"/>
    <property type="evidence" value="ECO:0007669"/>
    <property type="project" value="UniProtKB-KW"/>
</dbReference>
<reference evidence="8 9" key="1">
    <citation type="submission" date="2019-10" db="EMBL/GenBank/DDBJ databases">
        <title>Genome diversity of Sutterella seckii.</title>
        <authorList>
            <person name="Chaplin A.V."/>
            <person name="Sokolova S.R."/>
            <person name="Mosin K.A."/>
            <person name="Ivanova E.L."/>
            <person name="Kochetkova T.O."/>
            <person name="Goltsov A.Y."/>
            <person name="Trofimov D.Y."/>
            <person name="Efimov B.A."/>
        </authorList>
    </citation>
    <scope>NUCLEOTIDE SEQUENCE [LARGE SCALE GENOMIC DNA]</scope>
    <source>
        <strain evidence="8 9">ASD3426</strain>
    </source>
</reference>
<dbReference type="InterPro" id="IPR004399">
    <property type="entry name" value="HMP/HMP-P_kinase_dom"/>
</dbReference>
<accession>A0AAI9SC92</accession>
<dbReference type="EC" id="2.7.1.49" evidence="2"/>
<keyword evidence="9" id="KW-1185">Reference proteome</keyword>
<comment type="pathway">
    <text evidence="1">Cofactor biosynthesis; thiamine diphosphate biosynthesis.</text>
</comment>
<evidence type="ECO:0000256" key="3">
    <source>
        <dbReference type="ARBA" id="ARBA00022679"/>
    </source>
</evidence>
<evidence type="ECO:0000256" key="4">
    <source>
        <dbReference type="ARBA" id="ARBA00022741"/>
    </source>
</evidence>
<keyword evidence="3 8" id="KW-0808">Transferase</keyword>
<evidence type="ECO:0000256" key="2">
    <source>
        <dbReference type="ARBA" id="ARBA00012135"/>
    </source>
</evidence>
<evidence type="ECO:0000259" key="7">
    <source>
        <dbReference type="Pfam" id="PF08543"/>
    </source>
</evidence>
<sequence>MDVRAQKRIPNVLTIAGIDPSGGAGLLADVKAMSALGAYAAGVPAALTAQNTRGVAGVMPIPAAFVEAELEAVFSDLRIDAVKIGMLNDAAVIETVASQLEKYAPRWVVVDPVMVAKSGDRLLREDALEALKRRLMPLATLVTPNLPEAAELLAKGEMTSRDEMSAAAREIRTHLHPEWVLVKGGHLSGDDSADCLCGPEDFTEWFSAARTHTKNTHGTGCTLSSAIAALLPQTESVPLAVKKAKEYLSGAIQHADELSVGSGHGPTHHFWQLWQQM</sequence>
<dbReference type="SUPFAM" id="SSF53613">
    <property type="entry name" value="Ribokinase-like"/>
    <property type="match status" value="1"/>
</dbReference>
<dbReference type="GO" id="GO:0008972">
    <property type="term" value="F:phosphomethylpyrimidine kinase activity"/>
    <property type="evidence" value="ECO:0007669"/>
    <property type="project" value="InterPro"/>
</dbReference>
<comment type="caution">
    <text evidence="8">The sequence shown here is derived from an EMBL/GenBank/DDBJ whole genome shotgun (WGS) entry which is preliminary data.</text>
</comment>
<evidence type="ECO:0000313" key="8">
    <source>
        <dbReference type="EMBL" id="KAB7651535.1"/>
    </source>
</evidence>